<organism evidence="3 4">
    <name type="scientific">Pseudocercospora eumusae</name>
    <dbReference type="NCBI Taxonomy" id="321146"/>
    <lineage>
        <taxon>Eukaryota</taxon>
        <taxon>Fungi</taxon>
        <taxon>Dikarya</taxon>
        <taxon>Ascomycota</taxon>
        <taxon>Pezizomycotina</taxon>
        <taxon>Dothideomycetes</taxon>
        <taxon>Dothideomycetidae</taxon>
        <taxon>Mycosphaerellales</taxon>
        <taxon>Mycosphaerellaceae</taxon>
        <taxon>Pseudocercospora</taxon>
    </lineage>
</organism>
<evidence type="ECO:0000313" key="3">
    <source>
        <dbReference type="EMBL" id="KXT01827.1"/>
    </source>
</evidence>
<dbReference type="SUPFAM" id="SSF55729">
    <property type="entry name" value="Acyl-CoA N-acyltransferases (Nat)"/>
    <property type="match status" value="1"/>
</dbReference>
<proteinExistence type="predicted"/>
<sequence length="259" mass="29289">MTDRKDSYILRPLTKSDIPTCARIAGLAFESDRQTQFKARSPSDPYDHEAGMQGALAYWLNQSPGMMDLTVAEDASTKTVIGWVAWVYRGFNSAESHARRERELKQLHDDHTQDNQPIPPSPMEESTTSEISARARLEKYTGEHLDVWMKRLMPLGTKCMYVSSIVVHPSHQGKGIGSALIHRGIAQADEEKVYCWVHASEYGAKVFERQGFESVGKLELDLDRWNTEGVVPPDGSRWGIYTFKYMRRPPVANLSTQKA</sequence>
<comment type="caution">
    <text evidence="3">The sequence shown here is derived from an EMBL/GenBank/DDBJ whole genome shotgun (WGS) entry which is preliminary data.</text>
</comment>
<reference evidence="3 4" key="1">
    <citation type="submission" date="2015-07" db="EMBL/GenBank/DDBJ databases">
        <title>Comparative genomics of the Sigatoka disease complex on banana suggests a link between parallel evolutionary changes in Pseudocercospora fijiensis and Pseudocercospora eumusae and increased virulence on the banana host.</title>
        <authorList>
            <person name="Chang T.-C."/>
            <person name="Salvucci A."/>
            <person name="Crous P.W."/>
            <person name="Stergiopoulos I."/>
        </authorList>
    </citation>
    <scope>NUCLEOTIDE SEQUENCE [LARGE SCALE GENOMIC DNA]</scope>
    <source>
        <strain evidence="3 4">CBS 114824</strain>
    </source>
</reference>
<dbReference type="Pfam" id="PF00583">
    <property type="entry name" value="Acetyltransf_1"/>
    <property type="match status" value="1"/>
</dbReference>
<evidence type="ECO:0000259" key="2">
    <source>
        <dbReference type="PROSITE" id="PS51186"/>
    </source>
</evidence>
<dbReference type="GO" id="GO:0016747">
    <property type="term" value="F:acyltransferase activity, transferring groups other than amino-acyl groups"/>
    <property type="evidence" value="ECO:0007669"/>
    <property type="project" value="InterPro"/>
</dbReference>
<name>A0A139HHD2_9PEZI</name>
<dbReference type="Gene3D" id="3.40.630.30">
    <property type="match status" value="1"/>
</dbReference>
<dbReference type="InterPro" id="IPR016181">
    <property type="entry name" value="Acyl_CoA_acyltransferase"/>
</dbReference>
<dbReference type="InterPro" id="IPR052523">
    <property type="entry name" value="Trichothecene_AcTrans"/>
</dbReference>
<evidence type="ECO:0000313" key="4">
    <source>
        <dbReference type="Proteomes" id="UP000070133"/>
    </source>
</evidence>
<gene>
    <name evidence="3" type="ORF">AC578_1995</name>
</gene>
<dbReference type="STRING" id="321146.A0A139HHD2"/>
<dbReference type="PANTHER" id="PTHR42791">
    <property type="entry name" value="GNAT FAMILY ACETYLTRANSFERASE"/>
    <property type="match status" value="1"/>
</dbReference>
<dbReference type="Proteomes" id="UP000070133">
    <property type="component" value="Unassembled WGS sequence"/>
</dbReference>
<evidence type="ECO:0000256" key="1">
    <source>
        <dbReference type="SAM" id="MobiDB-lite"/>
    </source>
</evidence>
<dbReference type="PROSITE" id="PS51186">
    <property type="entry name" value="GNAT"/>
    <property type="match status" value="1"/>
</dbReference>
<dbReference type="PANTHER" id="PTHR42791:SF1">
    <property type="entry name" value="N-ACETYLTRANSFERASE DOMAIN-CONTAINING PROTEIN"/>
    <property type="match status" value="1"/>
</dbReference>
<protein>
    <recommendedName>
        <fullName evidence="2">N-acetyltransferase domain-containing protein</fullName>
    </recommendedName>
</protein>
<dbReference type="AlphaFoldDB" id="A0A139HHD2"/>
<dbReference type="InterPro" id="IPR000182">
    <property type="entry name" value="GNAT_dom"/>
</dbReference>
<keyword evidence="4" id="KW-1185">Reference proteome</keyword>
<dbReference type="EMBL" id="LFZN01000050">
    <property type="protein sequence ID" value="KXT01827.1"/>
    <property type="molecule type" value="Genomic_DNA"/>
</dbReference>
<accession>A0A139HHD2</accession>
<feature type="domain" description="N-acetyltransferase" evidence="2">
    <location>
        <begin position="94"/>
        <end position="247"/>
    </location>
</feature>
<dbReference type="OrthoDB" id="2115692at2759"/>
<dbReference type="CDD" id="cd04301">
    <property type="entry name" value="NAT_SF"/>
    <property type="match status" value="1"/>
</dbReference>
<feature type="region of interest" description="Disordered" evidence="1">
    <location>
        <begin position="107"/>
        <end position="130"/>
    </location>
</feature>